<comment type="subcellular location">
    <subcellularLocation>
        <location evidence="1">Cell membrane</location>
    </subcellularLocation>
</comment>
<evidence type="ECO:0000313" key="13">
    <source>
        <dbReference type="Ensembl" id="ENSCMIP00000019282.1"/>
    </source>
</evidence>
<reference evidence="14" key="1">
    <citation type="journal article" date="2006" name="Science">
        <title>Ancient noncoding elements conserved in the human genome.</title>
        <authorList>
            <person name="Venkatesh B."/>
            <person name="Kirkness E.F."/>
            <person name="Loh Y.H."/>
            <person name="Halpern A.L."/>
            <person name="Lee A.P."/>
            <person name="Johnson J."/>
            <person name="Dandona N."/>
            <person name="Viswanathan L.D."/>
            <person name="Tay A."/>
            <person name="Venter J.C."/>
            <person name="Strausberg R.L."/>
            <person name="Brenner S."/>
        </authorList>
    </citation>
    <scope>NUCLEOTIDE SEQUENCE [LARGE SCALE GENOMIC DNA]</scope>
</reference>
<reference evidence="14" key="3">
    <citation type="journal article" date="2014" name="Nature">
        <title>Elephant shark genome provides unique insights into gnathostome evolution.</title>
        <authorList>
            <consortium name="International Elephant Shark Genome Sequencing Consortium"/>
            <person name="Venkatesh B."/>
            <person name="Lee A.P."/>
            <person name="Ravi V."/>
            <person name="Maurya A.K."/>
            <person name="Lian M.M."/>
            <person name="Swann J.B."/>
            <person name="Ohta Y."/>
            <person name="Flajnik M.F."/>
            <person name="Sutoh Y."/>
            <person name="Kasahara M."/>
            <person name="Hoon S."/>
            <person name="Gangu V."/>
            <person name="Roy S.W."/>
            <person name="Irimia M."/>
            <person name="Korzh V."/>
            <person name="Kondrychyn I."/>
            <person name="Lim Z.W."/>
            <person name="Tay B.H."/>
            <person name="Tohari S."/>
            <person name="Kong K.W."/>
            <person name="Ho S."/>
            <person name="Lorente-Galdos B."/>
            <person name="Quilez J."/>
            <person name="Marques-Bonet T."/>
            <person name="Raney B.J."/>
            <person name="Ingham P.W."/>
            <person name="Tay A."/>
            <person name="Hillier L.W."/>
            <person name="Minx P."/>
            <person name="Boehm T."/>
            <person name="Wilson R.K."/>
            <person name="Brenner S."/>
            <person name="Warren W.C."/>
        </authorList>
    </citation>
    <scope>NUCLEOTIDE SEQUENCE [LARGE SCALE GENOMIC DNA]</scope>
</reference>
<dbReference type="PANTHER" id="PTHR46182:SF1">
    <property type="entry name" value="DYSLEXIA-ASSOCIATED PROTEIN KIAA0319"/>
    <property type="match status" value="1"/>
</dbReference>
<evidence type="ECO:0000256" key="5">
    <source>
        <dbReference type="ARBA" id="ARBA00022737"/>
    </source>
</evidence>
<dbReference type="AlphaFoldDB" id="A0A4W3HWM9"/>
<dbReference type="Ensembl" id="ENSCMIT00000019645.1">
    <property type="protein sequence ID" value="ENSCMIP00000019282.1"/>
    <property type="gene ID" value="ENSCMIG00000008864.1"/>
</dbReference>
<dbReference type="InterPro" id="IPR035986">
    <property type="entry name" value="PKD_dom_sf"/>
</dbReference>
<gene>
    <name evidence="13" type="primary">LOC103184918</name>
</gene>
<evidence type="ECO:0000256" key="9">
    <source>
        <dbReference type="SAM" id="MobiDB-lite"/>
    </source>
</evidence>
<evidence type="ECO:0000256" key="3">
    <source>
        <dbReference type="ARBA" id="ARBA00022692"/>
    </source>
</evidence>
<reference evidence="14" key="2">
    <citation type="journal article" date="2007" name="PLoS Biol.">
        <title>Survey sequencing and comparative analysis of the elephant shark (Callorhinchus milii) genome.</title>
        <authorList>
            <person name="Venkatesh B."/>
            <person name="Kirkness E.F."/>
            <person name="Loh Y.H."/>
            <person name="Halpern A.L."/>
            <person name="Lee A.P."/>
            <person name="Johnson J."/>
            <person name="Dandona N."/>
            <person name="Viswanathan L.D."/>
            <person name="Tay A."/>
            <person name="Venter J.C."/>
            <person name="Strausberg R.L."/>
            <person name="Brenner S."/>
        </authorList>
    </citation>
    <scope>NUCLEOTIDE SEQUENCE [LARGE SCALE GENOMIC DNA]</scope>
</reference>
<feature type="region of interest" description="Disordered" evidence="9">
    <location>
        <begin position="153"/>
        <end position="178"/>
    </location>
</feature>
<dbReference type="Pfam" id="PF22352">
    <property type="entry name" value="K319L-like_PKD"/>
    <property type="match status" value="5"/>
</dbReference>
<protein>
    <submittedName>
        <fullName evidence="13">KIAA0319</fullName>
    </submittedName>
</protein>
<sequence>MGTSARGSLEFWGKLISLILLGSPTCSLNRFIMLFCQVLYQSTALKWPSIRIMLHVPQAVSMSECITACCKLPGCDLAWVFEGRCYIVNCQRKDECKPMKTSTVESYLTFVQKGHSLGLSPEDESSLADLALYEDRNFGDRITEGDYLGDYKGSSADGDSAGPGNNQKNIHGPQDWQGWDTTYNLNPSSVKAGENEDLYSAEIQTGALSESSLPVNGSHPCCKCSTFSPSPELQCLCSFTVKELVVSAGNNIVITLPKDEMELNIFVVPAPSAESPYKYQWDLISHPEDYKGVMEGKYTETLKLTQLSEGLYVFRVAVVGDNAYGESFVNVTVEPAPRVNQPPVAIASPKAQDVFLPTTSIFIDGSESTDDDRIADYRWEEIKGPLRDQKASANVPILHISNLVLGNYTLRLTVTDSDGVENSTTATVTVIKPVDYPPVVNPGPNQAITLPHNSITLNGNQSSDDFQIVDYEWLLSPNSNGKVVAMQKVRTPYLQLSAMQEGDYTFQLTLTDSAGQKSSAEVTVIVQPEINSPPVAVVGPDKELIRPVESTTLNGTGSTDDQAIVLYHWEQISGPGATRIENSDKALATVTGLQGGRYQFRLTVTDQHGLSSSSTVTVAVREETNSPPVSNAGGNHILVLPNSSIALDGSKSTDDQGIESYLWTRGGLSPAAGDVMYGSDREAVLQLTNLVEGKYIFYLKVTDAKGESDIDSTTVEVRPDPREEELVELVLQVGIGSLSEKQKDTLVRQLAVLLGVLDSDVKVQKIQAHSDSSTVLTFYVQGGEPYRVYKGVDVVRSLQKRLMREKVDFLLFRPLRIDTVVCFLKCSGHGYCDPFSKRCICYPFWMENLMRRYFDNGESNCEWSVLYVVLSVFLIIVTLGGICWTCVCCCRRKRTKVRKKNRYTILDNMDDQERMALRPKYGLCCSHK</sequence>
<evidence type="ECO:0000256" key="2">
    <source>
        <dbReference type="ARBA" id="ARBA00022475"/>
    </source>
</evidence>
<dbReference type="InterPro" id="IPR013783">
    <property type="entry name" value="Ig-like_fold"/>
</dbReference>
<dbReference type="FunFam" id="2.60.40.10:FF:000061">
    <property type="entry name" value="Dyslexia-associated protein KIAA0319 homolog"/>
    <property type="match status" value="2"/>
</dbReference>
<dbReference type="SMART" id="SM00089">
    <property type="entry name" value="PKD"/>
    <property type="match status" value="4"/>
</dbReference>
<keyword evidence="6 10" id="KW-1133">Transmembrane helix</keyword>
<dbReference type="InterPro" id="IPR000601">
    <property type="entry name" value="PKD_dom"/>
</dbReference>
<dbReference type="FunFam" id="2.60.40.10:FF:000258">
    <property type="entry name" value="Dyslexia-associated protein KIAA0319 homolog"/>
    <property type="match status" value="1"/>
</dbReference>
<feature type="domain" description="PKD" evidence="11">
    <location>
        <begin position="454"/>
        <end position="527"/>
    </location>
</feature>
<dbReference type="Gene3D" id="2.60.40.10">
    <property type="entry name" value="Immunoglobulins"/>
    <property type="match status" value="5"/>
</dbReference>
<evidence type="ECO:0000256" key="6">
    <source>
        <dbReference type="ARBA" id="ARBA00022989"/>
    </source>
</evidence>
<dbReference type="GO" id="GO:0005886">
    <property type="term" value="C:plasma membrane"/>
    <property type="evidence" value="ECO:0007669"/>
    <property type="project" value="UniProtKB-SubCell"/>
</dbReference>
<dbReference type="GO" id="GO:0031410">
    <property type="term" value="C:cytoplasmic vesicle"/>
    <property type="evidence" value="ECO:0007669"/>
    <property type="project" value="TreeGrafter"/>
</dbReference>
<dbReference type="Pfam" id="PF23620">
    <property type="entry name" value="KIAA0319"/>
    <property type="match status" value="1"/>
</dbReference>
<feature type="compositionally biased region" description="Low complexity" evidence="9">
    <location>
        <begin position="153"/>
        <end position="162"/>
    </location>
</feature>
<keyword evidence="8" id="KW-0325">Glycoprotein</keyword>
<proteinExistence type="predicted"/>
<evidence type="ECO:0000259" key="12">
    <source>
        <dbReference type="PROSITE" id="PS50986"/>
    </source>
</evidence>
<keyword evidence="7 10" id="KW-0472">Membrane</keyword>
<evidence type="ECO:0000256" key="10">
    <source>
        <dbReference type="SAM" id="Phobius"/>
    </source>
</evidence>
<feature type="transmembrane region" description="Helical" evidence="10">
    <location>
        <begin position="865"/>
        <end position="890"/>
    </location>
</feature>
<keyword evidence="5" id="KW-0677">Repeat</keyword>
<dbReference type="FunFam" id="2.60.40.10:FF:000319">
    <property type="entry name" value="Dyslexia-associated protein KIAA0319 homolog"/>
    <property type="match status" value="1"/>
</dbReference>
<name>A0A4W3HWM9_CALMI</name>
<dbReference type="SMART" id="SM00765">
    <property type="entry name" value="MANEC"/>
    <property type="match status" value="1"/>
</dbReference>
<dbReference type="Pfam" id="PF23597">
    <property type="entry name" value="KIAA0319_N"/>
    <property type="match status" value="1"/>
</dbReference>
<evidence type="ECO:0000256" key="8">
    <source>
        <dbReference type="ARBA" id="ARBA00023180"/>
    </source>
</evidence>
<dbReference type="CDD" id="cd00146">
    <property type="entry name" value="PKD"/>
    <property type="match status" value="4"/>
</dbReference>
<keyword evidence="4" id="KW-0732">Signal</keyword>
<evidence type="ECO:0000256" key="1">
    <source>
        <dbReference type="ARBA" id="ARBA00004236"/>
    </source>
</evidence>
<accession>A0A4W3HWM9</accession>
<dbReference type="InterPro" id="IPR029865">
    <property type="entry name" value="KIAA0319-like"/>
</dbReference>
<keyword evidence="14" id="KW-1185">Reference proteome</keyword>
<dbReference type="Proteomes" id="UP000314986">
    <property type="component" value="Unassembled WGS sequence"/>
</dbReference>
<reference evidence="13" key="5">
    <citation type="submission" date="2025-09" db="UniProtKB">
        <authorList>
            <consortium name="Ensembl"/>
        </authorList>
    </citation>
    <scope>IDENTIFICATION</scope>
</reference>
<evidence type="ECO:0000259" key="11">
    <source>
        <dbReference type="PROSITE" id="PS50093"/>
    </source>
</evidence>
<dbReference type="FunFam" id="2.60.40.10:FF:000257">
    <property type="entry name" value="Dyslexia-associated protein KIAA0319-like"/>
    <property type="match status" value="1"/>
</dbReference>
<evidence type="ECO:0000256" key="7">
    <source>
        <dbReference type="ARBA" id="ARBA00023136"/>
    </source>
</evidence>
<dbReference type="InterPro" id="IPR022409">
    <property type="entry name" value="PKD/Chitinase_dom"/>
</dbReference>
<dbReference type="GeneTree" id="ENSGT00940000161462"/>
<keyword evidence="2" id="KW-1003">Cell membrane</keyword>
<reference evidence="13" key="4">
    <citation type="submission" date="2025-08" db="UniProtKB">
        <authorList>
            <consortium name="Ensembl"/>
        </authorList>
    </citation>
    <scope>IDENTIFICATION</scope>
</reference>
<dbReference type="SUPFAM" id="SSF49299">
    <property type="entry name" value="PKD domain"/>
    <property type="match status" value="4"/>
</dbReference>
<dbReference type="PROSITE" id="PS50986">
    <property type="entry name" value="MANSC"/>
    <property type="match status" value="1"/>
</dbReference>
<organism evidence="13 14">
    <name type="scientific">Callorhinchus milii</name>
    <name type="common">Ghost shark</name>
    <dbReference type="NCBI Taxonomy" id="7868"/>
    <lineage>
        <taxon>Eukaryota</taxon>
        <taxon>Metazoa</taxon>
        <taxon>Chordata</taxon>
        <taxon>Craniata</taxon>
        <taxon>Vertebrata</taxon>
        <taxon>Chondrichthyes</taxon>
        <taxon>Holocephali</taxon>
        <taxon>Chimaeriformes</taxon>
        <taxon>Callorhinchidae</taxon>
        <taxon>Callorhinchus</taxon>
    </lineage>
</organism>
<dbReference type="GO" id="GO:0001764">
    <property type="term" value="P:neuron migration"/>
    <property type="evidence" value="ECO:0007669"/>
    <property type="project" value="TreeGrafter"/>
</dbReference>
<dbReference type="PROSITE" id="PS50093">
    <property type="entry name" value="PKD"/>
    <property type="match status" value="1"/>
</dbReference>
<keyword evidence="3 10" id="KW-0812">Transmembrane</keyword>
<evidence type="ECO:0000256" key="4">
    <source>
        <dbReference type="ARBA" id="ARBA00022729"/>
    </source>
</evidence>
<evidence type="ECO:0000313" key="14">
    <source>
        <dbReference type="Proteomes" id="UP000314986"/>
    </source>
</evidence>
<feature type="domain" description="MANSC" evidence="12">
    <location>
        <begin position="34"/>
        <end position="107"/>
    </location>
</feature>
<dbReference type="PANTHER" id="PTHR46182">
    <property type="entry name" value="FI19480P1"/>
    <property type="match status" value="1"/>
</dbReference>
<dbReference type="InterPro" id="IPR013980">
    <property type="entry name" value="MANSC_dom"/>
</dbReference>
<dbReference type="InterPro" id="IPR011106">
    <property type="entry name" value="MANSC_N"/>
</dbReference>
<dbReference type="InterPro" id="IPR056502">
    <property type="entry name" value="KIAA0319-like_C"/>
</dbReference>